<protein>
    <submittedName>
        <fullName evidence="1">Uncharacterized protein</fullName>
    </submittedName>
</protein>
<comment type="caution">
    <text evidence="1">The sequence shown here is derived from an EMBL/GenBank/DDBJ whole genome shotgun (WGS) entry which is preliminary data.</text>
</comment>
<gene>
    <name evidence="1" type="ORF">G3O07_00500</name>
</gene>
<sequence length="79" mass="9400">MSWDSGAMRQHFEKMQGVLDADNEILNIEDYVDQFLRTRGYALTDESRLRVAMRLEQITEWTHYTASELDHWLDTCFKA</sequence>
<dbReference type="AlphaFoldDB" id="A0A6I5RKG6"/>
<reference evidence="1 2" key="1">
    <citation type="submission" date="2020-02" db="EMBL/GenBank/DDBJ databases">
        <title>Broccoli isolated Pseudomonas sp.</title>
        <authorList>
            <person name="Fujikawa T."/>
            <person name="Sawada H."/>
        </authorList>
    </citation>
    <scope>NUCLEOTIDE SEQUENCE [LARGE SCALE GENOMIC DNA]</scope>
    <source>
        <strain evidence="1 2">JCM 32154</strain>
    </source>
</reference>
<evidence type="ECO:0000313" key="1">
    <source>
        <dbReference type="EMBL" id="NES08554.1"/>
    </source>
</evidence>
<organism evidence="1 2">
    <name type="scientific">Pseudomonas laurentiana</name>
    <dbReference type="NCBI Taxonomy" id="2364649"/>
    <lineage>
        <taxon>Bacteria</taxon>
        <taxon>Pseudomonadati</taxon>
        <taxon>Pseudomonadota</taxon>
        <taxon>Gammaproteobacteria</taxon>
        <taxon>Pseudomonadales</taxon>
        <taxon>Pseudomonadaceae</taxon>
        <taxon>Pseudomonas</taxon>
    </lineage>
</organism>
<evidence type="ECO:0000313" key="2">
    <source>
        <dbReference type="Proteomes" id="UP000471751"/>
    </source>
</evidence>
<dbReference type="Proteomes" id="UP000471751">
    <property type="component" value="Unassembled WGS sequence"/>
</dbReference>
<name>A0A6I5RKG6_9PSED</name>
<accession>A0A6I5RKG6</accession>
<proteinExistence type="predicted"/>
<dbReference type="EMBL" id="JAAHBT010000004">
    <property type="protein sequence ID" value="NES08554.1"/>
    <property type="molecule type" value="Genomic_DNA"/>
</dbReference>
<keyword evidence="2" id="KW-1185">Reference proteome</keyword>